<proteinExistence type="predicted"/>
<keyword evidence="3" id="KW-1185">Reference proteome</keyword>
<evidence type="ECO:0000313" key="3">
    <source>
        <dbReference type="Proteomes" id="UP001341840"/>
    </source>
</evidence>
<dbReference type="EMBL" id="JASCZI010182239">
    <property type="protein sequence ID" value="MED6187422.1"/>
    <property type="molecule type" value="Genomic_DNA"/>
</dbReference>
<accession>A0ABU6WQ16</accession>
<feature type="compositionally biased region" description="Basic and acidic residues" evidence="1">
    <location>
        <begin position="62"/>
        <end position="80"/>
    </location>
</feature>
<evidence type="ECO:0000313" key="2">
    <source>
        <dbReference type="EMBL" id="MED6187422.1"/>
    </source>
</evidence>
<dbReference type="Proteomes" id="UP001341840">
    <property type="component" value="Unassembled WGS sequence"/>
</dbReference>
<organism evidence="2 3">
    <name type="scientific">Stylosanthes scabra</name>
    <dbReference type="NCBI Taxonomy" id="79078"/>
    <lineage>
        <taxon>Eukaryota</taxon>
        <taxon>Viridiplantae</taxon>
        <taxon>Streptophyta</taxon>
        <taxon>Embryophyta</taxon>
        <taxon>Tracheophyta</taxon>
        <taxon>Spermatophyta</taxon>
        <taxon>Magnoliopsida</taxon>
        <taxon>eudicotyledons</taxon>
        <taxon>Gunneridae</taxon>
        <taxon>Pentapetalae</taxon>
        <taxon>rosids</taxon>
        <taxon>fabids</taxon>
        <taxon>Fabales</taxon>
        <taxon>Fabaceae</taxon>
        <taxon>Papilionoideae</taxon>
        <taxon>50 kb inversion clade</taxon>
        <taxon>dalbergioids sensu lato</taxon>
        <taxon>Dalbergieae</taxon>
        <taxon>Pterocarpus clade</taxon>
        <taxon>Stylosanthes</taxon>
    </lineage>
</organism>
<comment type="caution">
    <text evidence="2">The sequence shown here is derived from an EMBL/GenBank/DDBJ whole genome shotgun (WGS) entry which is preliminary data.</text>
</comment>
<evidence type="ECO:0000256" key="1">
    <source>
        <dbReference type="SAM" id="MobiDB-lite"/>
    </source>
</evidence>
<reference evidence="2 3" key="1">
    <citation type="journal article" date="2023" name="Plants (Basel)">
        <title>Bridging the Gap: Combining Genomics and Transcriptomics Approaches to Understand Stylosanthes scabra, an Orphan Legume from the Brazilian Caatinga.</title>
        <authorList>
            <person name="Ferreira-Neto J.R.C."/>
            <person name="da Silva M.D."/>
            <person name="Binneck E."/>
            <person name="de Melo N.F."/>
            <person name="da Silva R.H."/>
            <person name="de Melo A.L.T.M."/>
            <person name="Pandolfi V."/>
            <person name="Bustamante F.O."/>
            <person name="Brasileiro-Vidal A.C."/>
            <person name="Benko-Iseppon A.M."/>
        </authorList>
    </citation>
    <scope>NUCLEOTIDE SEQUENCE [LARGE SCALE GENOMIC DNA]</scope>
    <source>
        <tissue evidence="2">Leaves</tissue>
    </source>
</reference>
<gene>
    <name evidence="2" type="ORF">PIB30_076321</name>
</gene>
<feature type="region of interest" description="Disordered" evidence="1">
    <location>
        <begin position="99"/>
        <end position="141"/>
    </location>
</feature>
<sequence length="163" mass="18533">MNNSIEAPTRAETTPIFKYQSRNFIFQVARKGEAIEEDLRQSNQKNYLQDSGFNGKKIKNGRVKDGEYQGREEIGDGEQRRRLPTMRLAIVVEKRGIKAGNWNSRDGTKKGRSGSKGSAMGAEQKRRSRIGSETDADERGEGRRLVGCWCWIKWHGDGSWPEL</sequence>
<protein>
    <submittedName>
        <fullName evidence="2">Uncharacterized protein</fullName>
    </submittedName>
</protein>
<feature type="region of interest" description="Disordered" evidence="1">
    <location>
        <begin position="47"/>
        <end position="80"/>
    </location>
</feature>
<name>A0ABU6WQ16_9FABA</name>